<dbReference type="AlphaFoldDB" id="A0A327VWB9"/>
<dbReference type="GO" id="GO:0032259">
    <property type="term" value="P:methylation"/>
    <property type="evidence" value="ECO:0007669"/>
    <property type="project" value="UniProtKB-KW"/>
</dbReference>
<dbReference type="InterPro" id="IPR007213">
    <property type="entry name" value="Ppm1/Ppm2/Tcmp"/>
</dbReference>
<organism evidence="3 4">
    <name type="scientific">Chitinophaga dinghuensis</name>
    <dbReference type="NCBI Taxonomy" id="1539050"/>
    <lineage>
        <taxon>Bacteria</taxon>
        <taxon>Pseudomonadati</taxon>
        <taxon>Bacteroidota</taxon>
        <taxon>Chitinophagia</taxon>
        <taxon>Chitinophagales</taxon>
        <taxon>Chitinophagaceae</taxon>
        <taxon>Chitinophaga</taxon>
    </lineage>
</organism>
<dbReference type="OrthoDB" id="1442552at2"/>
<dbReference type="RefSeq" id="WP_111593603.1">
    <property type="nucleotide sequence ID" value="NZ_QLMA01000006.1"/>
</dbReference>
<gene>
    <name evidence="3" type="ORF">CLV59_106194</name>
</gene>
<accession>A0A327VWB9</accession>
<evidence type="ECO:0000256" key="2">
    <source>
        <dbReference type="ARBA" id="ARBA00022679"/>
    </source>
</evidence>
<sequence length="289" mass="33208">MPAPRDYNTISPSAKGLLFLKSVTKIPYALEAATLVHAPEPFTPDFEVKHPYFWGRVMHFEDRYWSINQLLEDLPIHNILELSSGFSFRGLKTAENSEYFYIDTDLPDLISTKQALLEQLHPGPLAGHLEVLPLNALDEIAFEAIVAKFPPGPLVIVNEGLLMYLDPEEKKQLCQIIHRILQKRGGYWITADIYTRDEPAFTAKLYSRPDDPLMAFLKAHNIEEKKFETFESAKEFFTEMGFEIDKEAEKDSSRLSSLPYFLKSLTPEQMEKVKSRKKSRATWRLKPIG</sequence>
<name>A0A327VWB9_9BACT</name>
<dbReference type="Pfam" id="PF04072">
    <property type="entry name" value="LCM"/>
    <property type="match status" value="1"/>
</dbReference>
<dbReference type="Gene3D" id="3.40.50.150">
    <property type="entry name" value="Vaccinia Virus protein VP39"/>
    <property type="match status" value="1"/>
</dbReference>
<evidence type="ECO:0000313" key="4">
    <source>
        <dbReference type="Proteomes" id="UP000249819"/>
    </source>
</evidence>
<protein>
    <submittedName>
        <fullName evidence="3">Leucine carboxyl methyltransferase</fullName>
    </submittedName>
</protein>
<reference evidence="3 4" key="1">
    <citation type="submission" date="2018-06" db="EMBL/GenBank/DDBJ databases">
        <title>Genomic Encyclopedia of Archaeal and Bacterial Type Strains, Phase II (KMG-II): from individual species to whole genera.</title>
        <authorList>
            <person name="Goeker M."/>
        </authorList>
    </citation>
    <scope>NUCLEOTIDE SEQUENCE [LARGE SCALE GENOMIC DNA]</scope>
    <source>
        <strain evidence="3 4">DSM 29821</strain>
    </source>
</reference>
<evidence type="ECO:0000313" key="3">
    <source>
        <dbReference type="EMBL" id="RAJ79134.1"/>
    </source>
</evidence>
<dbReference type="EMBL" id="QLMA01000006">
    <property type="protein sequence ID" value="RAJ79134.1"/>
    <property type="molecule type" value="Genomic_DNA"/>
</dbReference>
<keyword evidence="4" id="KW-1185">Reference proteome</keyword>
<dbReference type="SUPFAM" id="SSF53335">
    <property type="entry name" value="S-adenosyl-L-methionine-dependent methyltransferases"/>
    <property type="match status" value="1"/>
</dbReference>
<evidence type="ECO:0000256" key="1">
    <source>
        <dbReference type="ARBA" id="ARBA00022603"/>
    </source>
</evidence>
<dbReference type="Proteomes" id="UP000249819">
    <property type="component" value="Unassembled WGS sequence"/>
</dbReference>
<dbReference type="GO" id="GO:0008168">
    <property type="term" value="F:methyltransferase activity"/>
    <property type="evidence" value="ECO:0007669"/>
    <property type="project" value="UniProtKB-KW"/>
</dbReference>
<comment type="caution">
    <text evidence="3">The sequence shown here is derived from an EMBL/GenBank/DDBJ whole genome shotgun (WGS) entry which is preliminary data.</text>
</comment>
<proteinExistence type="predicted"/>
<keyword evidence="2 3" id="KW-0808">Transferase</keyword>
<keyword evidence="1 3" id="KW-0489">Methyltransferase</keyword>
<dbReference type="InterPro" id="IPR029063">
    <property type="entry name" value="SAM-dependent_MTases_sf"/>
</dbReference>